<feature type="region of interest" description="Disordered" evidence="1">
    <location>
        <begin position="1"/>
        <end position="23"/>
    </location>
</feature>
<dbReference type="EMBL" id="JAGILA010000002">
    <property type="protein sequence ID" value="MBP2235973.1"/>
    <property type="molecule type" value="Genomic_DNA"/>
</dbReference>
<reference evidence="2 3" key="1">
    <citation type="submission" date="2021-03" db="EMBL/GenBank/DDBJ databases">
        <title>Genomic Encyclopedia of Type Strains, Phase IV (KMG-IV): sequencing the most valuable type-strain genomes for metagenomic binning, comparative biology and taxonomic classification.</title>
        <authorList>
            <person name="Goeker M."/>
        </authorList>
    </citation>
    <scope>NUCLEOTIDE SEQUENCE [LARGE SCALE GENOMIC DNA]</scope>
    <source>
        <strain evidence="2 3">DSM 13372</strain>
    </source>
</reference>
<sequence>MGRQAKKQGRERKRRLRTKPGHACGLFGQGGDWAPARAGGIAAAQLAL</sequence>
<organism evidence="2 3">
    <name type="scientific">Sinorhizobium kostiense</name>
    <dbReference type="NCBI Taxonomy" id="76747"/>
    <lineage>
        <taxon>Bacteria</taxon>
        <taxon>Pseudomonadati</taxon>
        <taxon>Pseudomonadota</taxon>
        <taxon>Alphaproteobacteria</taxon>
        <taxon>Hyphomicrobiales</taxon>
        <taxon>Rhizobiaceae</taxon>
        <taxon>Sinorhizobium/Ensifer group</taxon>
        <taxon>Sinorhizobium</taxon>
    </lineage>
</organism>
<evidence type="ECO:0000256" key="1">
    <source>
        <dbReference type="SAM" id="MobiDB-lite"/>
    </source>
</evidence>
<evidence type="ECO:0000313" key="2">
    <source>
        <dbReference type="EMBL" id="MBP2235973.1"/>
    </source>
</evidence>
<accession>A0ABS4QZC2</accession>
<name>A0ABS4QZC2_9HYPH</name>
<proteinExistence type="predicted"/>
<feature type="compositionally biased region" description="Basic residues" evidence="1">
    <location>
        <begin position="1"/>
        <end position="20"/>
    </location>
</feature>
<protein>
    <submittedName>
        <fullName evidence="2">Uncharacterized protein</fullName>
    </submittedName>
</protein>
<comment type="caution">
    <text evidence="2">The sequence shown here is derived from an EMBL/GenBank/DDBJ whole genome shotgun (WGS) entry which is preliminary data.</text>
</comment>
<evidence type="ECO:0000313" key="3">
    <source>
        <dbReference type="Proteomes" id="UP000730739"/>
    </source>
</evidence>
<dbReference type="Proteomes" id="UP000730739">
    <property type="component" value="Unassembled WGS sequence"/>
</dbReference>
<keyword evidence="3" id="KW-1185">Reference proteome</keyword>
<gene>
    <name evidence="2" type="ORF">J2Z31_002465</name>
</gene>